<feature type="signal peptide" evidence="5">
    <location>
        <begin position="1"/>
        <end position="20"/>
    </location>
</feature>
<evidence type="ECO:0000256" key="5">
    <source>
        <dbReference type="SAM" id="SignalP"/>
    </source>
</evidence>
<keyword evidence="8" id="KW-1185">Reference proteome</keyword>
<feature type="chain" id="PRO_5014980499" evidence="5">
    <location>
        <begin position="21"/>
        <end position="209"/>
    </location>
</feature>
<proteinExistence type="inferred from homology"/>
<name>A0A2M8WL30_9RHOB</name>
<evidence type="ECO:0000256" key="2">
    <source>
        <dbReference type="ARBA" id="ARBA00022729"/>
    </source>
</evidence>
<accession>A0A2M8WL30</accession>
<dbReference type="RefSeq" id="WP_211095319.1">
    <property type="nucleotide sequence ID" value="NZ_PGTY01000001.1"/>
</dbReference>
<comment type="caution">
    <text evidence="7">The sequence shown here is derived from an EMBL/GenBank/DDBJ whole genome shotgun (WGS) entry which is preliminary data.</text>
</comment>
<dbReference type="PANTHER" id="PTHR34001:SF3">
    <property type="entry name" value="BLL7405 PROTEIN"/>
    <property type="match status" value="1"/>
</dbReference>
<dbReference type="InterPro" id="IPR027385">
    <property type="entry name" value="Beta-barrel_OMP"/>
</dbReference>
<dbReference type="EMBL" id="PGTY01000001">
    <property type="protein sequence ID" value="PJI91627.1"/>
    <property type="molecule type" value="Genomic_DNA"/>
</dbReference>
<dbReference type="Pfam" id="PF13505">
    <property type="entry name" value="OMP_b-brl"/>
    <property type="match status" value="1"/>
</dbReference>
<protein>
    <submittedName>
        <fullName evidence="7">Opacity protein-like surface antigen</fullName>
    </submittedName>
</protein>
<evidence type="ECO:0000256" key="1">
    <source>
        <dbReference type="ARBA" id="ARBA00004370"/>
    </source>
</evidence>
<keyword evidence="3" id="KW-0472">Membrane</keyword>
<dbReference type="AlphaFoldDB" id="A0A2M8WL30"/>
<dbReference type="GO" id="GO:0016020">
    <property type="term" value="C:membrane"/>
    <property type="evidence" value="ECO:0007669"/>
    <property type="project" value="UniProtKB-SubCell"/>
</dbReference>
<comment type="subcellular location">
    <subcellularLocation>
        <location evidence="1">Membrane</location>
    </subcellularLocation>
</comment>
<dbReference type="InterPro" id="IPR051692">
    <property type="entry name" value="OMP-like"/>
</dbReference>
<evidence type="ECO:0000256" key="4">
    <source>
        <dbReference type="ARBA" id="ARBA00038306"/>
    </source>
</evidence>
<dbReference type="Gene3D" id="2.40.160.20">
    <property type="match status" value="1"/>
</dbReference>
<evidence type="ECO:0000313" key="7">
    <source>
        <dbReference type="EMBL" id="PJI91627.1"/>
    </source>
</evidence>
<sequence>MKTISLFARTSMLAAPLALATGMASAGGISEPIAAPAPAPVPVAPPPIDLGTDWTGFYAGGQLGFGRLDSGAIEDDDDPEGALYGVHAGYNYDFGSIVLGGEIDYDLTNIEIDTPEADVESVARAKLKLGYDAGAFMPYITAGAARVETTDDLDGDTDGAFAGLGVSYMMSDAIILGGEVLQHEFEDVADNDGADVDATTLSLRASFKF</sequence>
<keyword evidence="2 5" id="KW-0732">Signal</keyword>
<gene>
    <name evidence="7" type="ORF">BC777_0459</name>
</gene>
<reference evidence="7 8" key="1">
    <citation type="submission" date="2017-11" db="EMBL/GenBank/DDBJ databases">
        <title>Genomic Encyclopedia of Archaeal and Bacterial Type Strains, Phase II (KMG-II): From Individual Species to Whole Genera.</title>
        <authorList>
            <person name="Goeker M."/>
        </authorList>
    </citation>
    <scope>NUCLEOTIDE SEQUENCE [LARGE SCALE GENOMIC DNA]</scope>
    <source>
        <strain evidence="7 8">DSM 29128</strain>
    </source>
</reference>
<evidence type="ECO:0000259" key="6">
    <source>
        <dbReference type="Pfam" id="PF13505"/>
    </source>
</evidence>
<dbReference type="SUPFAM" id="SSF56925">
    <property type="entry name" value="OMPA-like"/>
    <property type="match status" value="1"/>
</dbReference>
<dbReference type="InterPro" id="IPR011250">
    <property type="entry name" value="OMP/PagP_B-barrel"/>
</dbReference>
<dbReference type="Proteomes" id="UP000228531">
    <property type="component" value="Unassembled WGS sequence"/>
</dbReference>
<evidence type="ECO:0000256" key="3">
    <source>
        <dbReference type="ARBA" id="ARBA00023136"/>
    </source>
</evidence>
<comment type="similarity">
    <text evidence="4">Belongs to the Omp25/RopB family.</text>
</comment>
<evidence type="ECO:0000313" key="8">
    <source>
        <dbReference type="Proteomes" id="UP000228531"/>
    </source>
</evidence>
<feature type="domain" description="Outer membrane protein beta-barrel" evidence="6">
    <location>
        <begin position="41"/>
        <end position="209"/>
    </location>
</feature>
<dbReference type="PANTHER" id="PTHR34001">
    <property type="entry name" value="BLL7405 PROTEIN"/>
    <property type="match status" value="1"/>
</dbReference>
<organism evidence="7 8">
    <name type="scientific">Yoonia maricola</name>
    <dbReference type="NCBI Taxonomy" id="420999"/>
    <lineage>
        <taxon>Bacteria</taxon>
        <taxon>Pseudomonadati</taxon>
        <taxon>Pseudomonadota</taxon>
        <taxon>Alphaproteobacteria</taxon>
        <taxon>Rhodobacterales</taxon>
        <taxon>Paracoccaceae</taxon>
        <taxon>Yoonia</taxon>
    </lineage>
</organism>